<feature type="transmembrane region" description="Helical" evidence="2">
    <location>
        <begin position="550"/>
        <end position="571"/>
    </location>
</feature>
<feature type="compositionally biased region" description="Pro residues" evidence="1">
    <location>
        <begin position="60"/>
        <end position="72"/>
    </location>
</feature>
<dbReference type="EMBL" id="CP014352">
    <property type="protein sequence ID" value="AMS06580.1"/>
    <property type="molecule type" value="Genomic_DNA"/>
</dbReference>
<dbReference type="Pfam" id="PF10101">
    <property type="entry name" value="DUF2339"/>
    <property type="match status" value="1"/>
</dbReference>
<organism evidence="3 4">
    <name type="scientific">Acidipropionibacterium acidipropionici</name>
    <dbReference type="NCBI Taxonomy" id="1748"/>
    <lineage>
        <taxon>Bacteria</taxon>
        <taxon>Bacillati</taxon>
        <taxon>Actinomycetota</taxon>
        <taxon>Actinomycetes</taxon>
        <taxon>Propionibacteriales</taxon>
        <taxon>Propionibacteriaceae</taxon>
        <taxon>Acidipropionibacterium</taxon>
    </lineage>
</organism>
<feature type="transmembrane region" description="Helical" evidence="2">
    <location>
        <begin position="474"/>
        <end position="495"/>
    </location>
</feature>
<dbReference type="RefSeq" id="WP_062820395.1">
    <property type="nucleotide sequence ID" value="NZ_CP014352.1"/>
</dbReference>
<feature type="transmembrane region" description="Helical" evidence="2">
    <location>
        <begin position="394"/>
        <end position="415"/>
    </location>
</feature>
<evidence type="ECO:0000256" key="2">
    <source>
        <dbReference type="SAM" id="Phobius"/>
    </source>
</evidence>
<feature type="transmembrane region" description="Helical" evidence="2">
    <location>
        <begin position="583"/>
        <end position="602"/>
    </location>
</feature>
<feature type="transmembrane region" description="Helical" evidence="2">
    <location>
        <begin position="422"/>
        <end position="454"/>
    </location>
</feature>
<reference evidence="3 4" key="1">
    <citation type="submission" date="2016-02" db="EMBL/GenBank/DDBJ databases">
        <title>Complete Genome Sequence of Propionibacterium acidipropionici ATCC 55737.</title>
        <authorList>
            <person name="Luna Flores C.H."/>
            <person name="Nielsen L.K."/>
            <person name="Marcellin E."/>
        </authorList>
    </citation>
    <scope>NUCLEOTIDE SEQUENCE [LARGE SCALE GENOMIC DNA]</scope>
    <source>
        <strain evidence="3 4">ATCC 55737</strain>
    </source>
</reference>
<dbReference type="PANTHER" id="PTHR38434">
    <property type="entry name" value="BLL2549 PROTEIN"/>
    <property type="match status" value="1"/>
</dbReference>
<feature type="transmembrane region" description="Helical" evidence="2">
    <location>
        <begin position="173"/>
        <end position="194"/>
    </location>
</feature>
<protein>
    <recommendedName>
        <fullName evidence="5">DUF2339 domain-containing protein</fullName>
    </recommendedName>
</protein>
<evidence type="ECO:0000256" key="1">
    <source>
        <dbReference type="SAM" id="MobiDB-lite"/>
    </source>
</evidence>
<dbReference type="Proteomes" id="UP000075221">
    <property type="component" value="Chromosome"/>
</dbReference>
<evidence type="ECO:0008006" key="5">
    <source>
        <dbReference type="Google" id="ProtNLM"/>
    </source>
</evidence>
<keyword evidence="2" id="KW-1133">Transmembrane helix</keyword>
<dbReference type="InterPro" id="IPR019286">
    <property type="entry name" value="DUF2339_TM"/>
</dbReference>
<feature type="transmembrane region" description="Helical" evidence="2">
    <location>
        <begin position="112"/>
        <end position="135"/>
    </location>
</feature>
<proteinExistence type="predicted"/>
<feature type="transmembrane region" description="Helical" evidence="2">
    <location>
        <begin position="515"/>
        <end position="544"/>
    </location>
</feature>
<feature type="transmembrane region" description="Helical" evidence="2">
    <location>
        <begin position="226"/>
        <end position="254"/>
    </location>
</feature>
<gene>
    <name evidence="3" type="ORF">AXH35_15170</name>
</gene>
<keyword evidence="2" id="KW-0472">Membrane</keyword>
<feature type="transmembrane region" description="Helical" evidence="2">
    <location>
        <begin position="266"/>
        <end position="289"/>
    </location>
</feature>
<sequence length="649" mass="66677">MTGERPRPATPDDVLDAIEALTRSNEQLREQVAQLEAIVRNQPPMRVRRVEPLPVRYPAAPQPGPALPPYAPPHVVTGPRPPAGPPQQAPWTPPPAPAAQPTRTAPRVTGPVVIAVAGVVVLLAGVAMLLVLAAQHGYFGPLARVIGCAVLAVGLLIIAAVVHRREPDNAGALALAGAGLAAGYLDVTAMTWLLDVPVRPAMVVAGVVALAGLALAWWWDTQIVAVIATVGALVLVPVVAGGDALTATAFLVLLTLVTAPASWRDGWFVLLGCRILPTVLTLVVFVALAGAQDPMVPRLRLAAALLAALGYADHWALPAMRRVLARVGPRSEESTERVAAPTASTLDAHALSVPVLALPLWVAAMVAPAGWAALLALPLAAVAAVHWWTAKFPTMAACCTVVTAMGLSAVPVAALDGSTRMLSLALMGIVFAILHRLSGQLPALVIAALLALIGLPDGLTRVGGPGAGLDVGEIVTAAVTGLAELGLVVLVLVLLGEVAAVHSSRPHQGLARSGWTVAGVAAGCLLLQGPVIAACTALTAATGFPSDAEVAGRGVTTLLMAVVVTGLLLRSRGSDRASAARRTSGYVLMGVILVKLCLYDLVVLHGVIRVVAFIGVGLLMLGLATVYSRSLRSMPHARPSGDEATRPQR</sequence>
<feature type="region of interest" description="Disordered" evidence="1">
    <location>
        <begin position="59"/>
        <end position="104"/>
    </location>
</feature>
<feature type="transmembrane region" description="Helical" evidence="2">
    <location>
        <begin position="200"/>
        <end position="219"/>
    </location>
</feature>
<keyword evidence="2" id="KW-0812">Transmembrane</keyword>
<feature type="compositionally biased region" description="Pro residues" evidence="1">
    <location>
        <begin position="79"/>
        <end position="98"/>
    </location>
</feature>
<evidence type="ECO:0000313" key="3">
    <source>
        <dbReference type="EMBL" id="AMS06580.1"/>
    </source>
</evidence>
<accession>A0AAC9AP63</accession>
<name>A0AAC9AP63_9ACTN</name>
<feature type="transmembrane region" description="Helical" evidence="2">
    <location>
        <begin position="141"/>
        <end position="161"/>
    </location>
</feature>
<dbReference type="PANTHER" id="PTHR38434:SF1">
    <property type="entry name" value="BLL2549 PROTEIN"/>
    <property type="match status" value="1"/>
</dbReference>
<feature type="transmembrane region" description="Helical" evidence="2">
    <location>
        <begin position="608"/>
        <end position="628"/>
    </location>
</feature>
<dbReference type="AlphaFoldDB" id="A0AAC9AP63"/>
<evidence type="ECO:0000313" key="4">
    <source>
        <dbReference type="Proteomes" id="UP000075221"/>
    </source>
</evidence>